<evidence type="ECO:0000313" key="2">
    <source>
        <dbReference type="Proteomes" id="UP000006216"/>
    </source>
</evidence>
<reference evidence="1 2" key="1">
    <citation type="journal article" date="2012" name="J. Bacteriol.">
        <title>Genome Sequencing of a Genetically-Tractable Pyrococcus furiosus Strain Reveals a Highly Dynamic Genome.</title>
        <authorList>
            <person name="Bridger S.L."/>
            <person name="Lancaster W.A."/>
            <person name="Poole F.L.II."/>
            <person name="Schut G.J."/>
            <person name="Adams M.W."/>
        </authorList>
    </citation>
    <scope>NUCLEOTIDE SEQUENCE [LARGE SCALE GENOMIC DNA]</scope>
    <source>
        <strain evidence="1 2">COM1</strain>
    </source>
</reference>
<organism evidence="2">
    <name type="scientific">Pyrococcus furiosus COM1</name>
    <dbReference type="NCBI Taxonomy" id="1185654"/>
    <lineage>
        <taxon>Archaea</taxon>
        <taxon>Methanobacteriati</taxon>
        <taxon>Methanobacteriota</taxon>
        <taxon>Thermococci</taxon>
        <taxon>Thermococcales</taxon>
        <taxon>Thermococcaceae</taxon>
        <taxon>Pyrococcus</taxon>
    </lineage>
</organism>
<dbReference type="PATRIC" id="fig|1185654.4.peg.53"/>
<name>I6UZ73_9EURY</name>
<dbReference type="EMBL" id="CP003685">
    <property type="protein sequence ID" value="AFN03028.1"/>
    <property type="molecule type" value="Genomic_DNA"/>
</dbReference>
<evidence type="ECO:0000313" key="1">
    <source>
        <dbReference type="EMBL" id="AFN03028.1"/>
    </source>
</evidence>
<proteinExistence type="predicted"/>
<accession>I6UZ73</accession>
<dbReference type="KEGG" id="pfi:PFC_00260"/>
<sequence>MGLYLKGPSYKQVARILGMSHYRMKMLAMKKREVDDTVTKINGERRYLWAAIDVESREILAI</sequence>
<dbReference type="HOGENOM" id="CLU_2893390_0_0_2"/>
<dbReference type="Proteomes" id="UP000006216">
    <property type="component" value="Chromosome"/>
</dbReference>
<protein>
    <submittedName>
        <fullName evidence="1">Transposase</fullName>
    </submittedName>
</protein>
<dbReference type="AlphaFoldDB" id="I6UZ73"/>
<gene>
    <name evidence="1" type="ORF">PFC_00260</name>
</gene>